<gene>
    <name evidence="3" type="ORF">K490DRAFT_76238</name>
</gene>
<dbReference type="InterPro" id="IPR029058">
    <property type="entry name" value="AB_hydrolase_fold"/>
</dbReference>
<dbReference type="OrthoDB" id="408631at2759"/>
<dbReference type="PANTHER" id="PTHR48081:SF8">
    <property type="entry name" value="ALPHA_BETA HYDROLASE FOLD-3 DOMAIN-CONTAINING PROTEIN-RELATED"/>
    <property type="match status" value="1"/>
</dbReference>
<keyword evidence="1" id="KW-0378">Hydrolase</keyword>
<evidence type="ECO:0000313" key="3">
    <source>
        <dbReference type="EMBL" id="KAF2083881.1"/>
    </source>
</evidence>
<dbReference type="EMBL" id="ML978753">
    <property type="protein sequence ID" value="KAF2083881.1"/>
    <property type="molecule type" value="Genomic_DNA"/>
</dbReference>
<comment type="caution">
    <text evidence="3">The sequence shown here is derived from an EMBL/GenBank/DDBJ whole genome shotgun (WGS) entry which is preliminary data.</text>
</comment>
<dbReference type="SUPFAM" id="SSF53474">
    <property type="entry name" value="alpha/beta-Hydrolases"/>
    <property type="match status" value="1"/>
</dbReference>
<proteinExistence type="predicted"/>
<dbReference type="Pfam" id="PF07859">
    <property type="entry name" value="Abhydrolase_3"/>
    <property type="match status" value="1"/>
</dbReference>
<dbReference type="PANTHER" id="PTHR48081">
    <property type="entry name" value="AB HYDROLASE SUPERFAMILY PROTEIN C4A8.06C"/>
    <property type="match status" value="1"/>
</dbReference>
<evidence type="ECO:0000313" key="4">
    <source>
        <dbReference type="Proteomes" id="UP000799776"/>
    </source>
</evidence>
<dbReference type="Proteomes" id="UP000799776">
    <property type="component" value="Unassembled WGS sequence"/>
</dbReference>
<dbReference type="InterPro" id="IPR013094">
    <property type="entry name" value="AB_hydrolase_3"/>
</dbReference>
<dbReference type="Gene3D" id="3.40.50.1820">
    <property type="entry name" value="alpha/beta hydrolase"/>
    <property type="match status" value="1"/>
</dbReference>
<sequence length="336" mass="36818">MAEEPTPQPPYPVHPSILPRLDPTYRDYYNTHIINNQQVHYQPVAISRASGTLLPGGGPLLPVGETRDIYHKRLASEGPDLLLRVFLPEGEPPTEGWPVAIWFHGGGWVLGNVDTENNVCTEMCNRAKWAVVTADYRLAPESPFPAAAHDAWETLLFTQNPPPTLPLNPSHIVAAGSSAGANLAAHITQRAVTHNPPIAILAQFLNVPVLDNTLTPATSNTWRELENTPALPAAKMLWYRRHYLPQESDWAHPAASPALWDGDWARLPRCVVVVGELDLLRGEGEAYAERVRRAGGEAVCHVMEGMPHPFLAMSGVLEQGRRAIGVFVGELEGLGR</sequence>
<organism evidence="3 4">
    <name type="scientific">Saccharata proteae CBS 121410</name>
    <dbReference type="NCBI Taxonomy" id="1314787"/>
    <lineage>
        <taxon>Eukaryota</taxon>
        <taxon>Fungi</taxon>
        <taxon>Dikarya</taxon>
        <taxon>Ascomycota</taxon>
        <taxon>Pezizomycotina</taxon>
        <taxon>Dothideomycetes</taxon>
        <taxon>Dothideomycetes incertae sedis</taxon>
        <taxon>Botryosphaeriales</taxon>
        <taxon>Saccharataceae</taxon>
        <taxon>Saccharata</taxon>
    </lineage>
</organism>
<protein>
    <submittedName>
        <fullName evidence="3">Lipase</fullName>
    </submittedName>
</protein>
<reference evidence="3" key="1">
    <citation type="journal article" date="2020" name="Stud. Mycol.">
        <title>101 Dothideomycetes genomes: a test case for predicting lifestyles and emergence of pathogens.</title>
        <authorList>
            <person name="Haridas S."/>
            <person name="Albert R."/>
            <person name="Binder M."/>
            <person name="Bloem J."/>
            <person name="Labutti K."/>
            <person name="Salamov A."/>
            <person name="Andreopoulos B."/>
            <person name="Baker S."/>
            <person name="Barry K."/>
            <person name="Bills G."/>
            <person name="Bluhm B."/>
            <person name="Cannon C."/>
            <person name="Castanera R."/>
            <person name="Culley D."/>
            <person name="Daum C."/>
            <person name="Ezra D."/>
            <person name="Gonzalez J."/>
            <person name="Henrissat B."/>
            <person name="Kuo A."/>
            <person name="Liang C."/>
            <person name="Lipzen A."/>
            <person name="Lutzoni F."/>
            <person name="Magnuson J."/>
            <person name="Mondo S."/>
            <person name="Nolan M."/>
            <person name="Ohm R."/>
            <person name="Pangilinan J."/>
            <person name="Park H.-J."/>
            <person name="Ramirez L."/>
            <person name="Alfaro M."/>
            <person name="Sun H."/>
            <person name="Tritt A."/>
            <person name="Yoshinaga Y."/>
            <person name="Zwiers L.-H."/>
            <person name="Turgeon B."/>
            <person name="Goodwin S."/>
            <person name="Spatafora J."/>
            <person name="Crous P."/>
            <person name="Grigoriev I."/>
        </authorList>
    </citation>
    <scope>NUCLEOTIDE SEQUENCE</scope>
    <source>
        <strain evidence="3">CBS 121410</strain>
    </source>
</reference>
<keyword evidence="4" id="KW-1185">Reference proteome</keyword>
<feature type="domain" description="Alpha/beta hydrolase fold-3" evidence="2">
    <location>
        <begin position="101"/>
        <end position="311"/>
    </location>
</feature>
<dbReference type="GO" id="GO:0016787">
    <property type="term" value="F:hydrolase activity"/>
    <property type="evidence" value="ECO:0007669"/>
    <property type="project" value="UniProtKB-KW"/>
</dbReference>
<name>A0A9P4LV97_9PEZI</name>
<dbReference type="AlphaFoldDB" id="A0A9P4LV97"/>
<accession>A0A9P4LV97</accession>
<evidence type="ECO:0000259" key="2">
    <source>
        <dbReference type="Pfam" id="PF07859"/>
    </source>
</evidence>
<dbReference type="InterPro" id="IPR050300">
    <property type="entry name" value="GDXG_lipolytic_enzyme"/>
</dbReference>
<evidence type="ECO:0000256" key="1">
    <source>
        <dbReference type="ARBA" id="ARBA00022801"/>
    </source>
</evidence>